<evidence type="ECO:0000313" key="2">
    <source>
        <dbReference type="EMBL" id="MFD2516705.1"/>
    </source>
</evidence>
<dbReference type="InterPro" id="IPR041673">
    <property type="entry name" value="TetR_C_23"/>
</dbReference>
<name>A0ABW5ITH9_9FLAO</name>
<dbReference type="Pfam" id="PF17931">
    <property type="entry name" value="TetR_C_23"/>
    <property type="match status" value="1"/>
</dbReference>
<reference evidence="3" key="1">
    <citation type="journal article" date="2019" name="Int. J. Syst. Evol. Microbiol.">
        <title>The Global Catalogue of Microorganisms (GCM) 10K type strain sequencing project: providing services to taxonomists for standard genome sequencing and annotation.</title>
        <authorList>
            <consortium name="The Broad Institute Genomics Platform"/>
            <consortium name="The Broad Institute Genome Sequencing Center for Infectious Disease"/>
            <person name="Wu L."/>
            <person name="Ma J."/>
        </authorList>
    </citation>
    <scope>NUCLEOTIDE SEQUENCE [LARGE SCALE GENOMIC DNA]</scope>
    <source>
        <strain evidence="3">KCTC 42585</strain>
    </source>
</reference>
<dbReference type="InterPro" id="IPR036271">
    <property type="entry name" value="Tet_transcr_reg_TetR-rel_C_sf"/>
</dbReference>
<dbReference type="EMBL" id="JBHULT010000005">
    <property type="protein sequence ID" value="MFD2516705.1"/>
    <property type="molecule type" value="Genomic_DNA"/>
</dbReference>
<protein>
    <submittedName>
        <fullName evidence="2">TetR family transcriptional regulator C-terminal domain-containing protein</fullName>
    </submittedName>
</protein>
<feature type="domain" description="Tetracyclin repressor-like C-terminal" evidence="1">
    <location>
        <begin position="91"/>
        <end position="217"/>
    </location>
</feature>
<sequence length="223" mass="26327">MATVKKTGKQKEVLTKDHLITLYMDEVLEKESIPVTVYKFCKTNDVREEEFYSFFGNFDALKEAVWVRFFEHSLDVMQRSAEYETFMVREKVLTFYYTFFEVLTANRSYVMLSLRESKSPLKNLEQLKGLRKEVKAFARDLVKEANDEKQMKLVRNSGTVFSEAIWLQLLFLMKFWMDDASPKFESTDIAIEKSVNTVFDLMDNTALERVLDLGKFLWKEKMA</sequence>
<evidence type="ECO:0000259" key="1">
    <source>
        <dbReference type="Pfam" id="PF17931"/>
    </source>
</evidence>
<evidence type="ECO:0000313" key="3">
    <source>
        <dbReference type="Proteomes" id="UP001597468"/>
    </source>
</evidence>
<gene>
    <name evidence="2" type="ORF">ACFSTG_02265</name>
</gene>
<keyword evidence="3" id="KW-1185">Reference proteome</keyword>
<organism evidence="2 3">
    <name type="scientific">Salinimicrobium flavum</name>
    <dbReference type="NCBI Taxonomy" id="1737065"/>
    <lineage>
        <taxon>Bacteria</taxon>
        <taxon>Pseudomonadati</taxon>
        <taxon>Bacteroidota</taxon>
        <taxon>Flavobacteriia</taxon>
        <taxon>Flavobacteriales</taxon>
        <taxon>Flavobacteriaceae</taxon>
        <taxon>Salinimicrobium</taxon>
    </lineage>
</organism>
<dbReference type="RefSeq" id="WP_380748041.1">
    <property type="nucleotide sequence ID" value="NZ_JBHULT010000005.1"/>
</dbReference>
<comment type="caution">
    <text evidence="2">The sequence shown here is derived from an EMBL/GenBank/DDBJ whole genome shotgun (WGS) entry which is preliminary data.</text>
</comment>
<accession>A0ABW5ITH9</accession>
<dbReference type="Proteomes" id="UP001597468">
    <property type="component" value="Unassembled WGS sequence"/>
</dbReference>
<proteinExistence type="predicted"/>
<dbReference type="Gene3D" id="1.10.357.10">
    <property type="entry name" value="Tetracycline Repressor, domain 2"/>
    <property type="match status" value="1"/>
</dbReference>
<dbReference type="SUPFAM" id="SSF48498">
    <property type="entry name" value="Tetracyclin repressor-like, C-terminal domain"/>
    <property type="match status" value="1"/>
</dbReference>